<evidence type="ECO:0000313" key="2">
    <source>
        <dbReference type="Proteomes" id="UP000218891"/>
    </source>
</evidence>
<proteinExistence type="predicted"/>
<dbReference type="Pfam" id="PF22162">
    <property type="entry name" value="PFIN"/>
    <property type="match status" value="1"/>
</dbReference>
<reference evidence="1 2" key="1">
    <citation type="journal article" date="2017" name="Front. Microbiol.">
        <title>Phaeobacter piscinae sp. nov., a species of the Roseobacter group and potential aquaculture probiont.</title>
        <authorList>
            <person name="Sonnenschein E.C."/>
            <person name="Phippen C.B.W."/>
            <person name="Nielsen K.F."/>
            <person name="Mateiu R.V."/>
            <person name="Melchiorsen J."/>
            <person name="Gram L."/>
            <person name="Overmann J."/>
            <person name="Freese H.M."/>
        </authorList>
    </citation>
    <scope>NUCLEOTIDE SEQUENCE [LARGE SCALE GENOMIC DNA]</scope>
    <source>
        <strain evidence="1 2">P36</strain>
    </source>
</reference>
<protein>
    <submittedName>
        <fullName evidence="1">Uncharacterized protein</fullName>
    </submittedName>
</protein>
<reference evidence="1 2" key="2">
    <citation type="journal article" date="2017" name="Genome Biol. Evol.">
        <title>Trajectories and Drivers of Genome Evolution in Surface-Associated Marine Phaeobacter.</title>
        <authorList>
            <person name="Freese H.M."/>
            <person name="Sikorski J."/>
            <person name="Bunk B."/>
            <person name="Scheuner C."/>
            <person name="Meier-Kolthoff J.P."/>
            <person name="Sproer C."/>
            <person name="Gram L."/>
            <person name="Overmann J."/>
        </authorList>
    </citation>
    <scope>NUCLEOTIDE SEQUENCE [LARGE SCALE GENOMIC DNA]</scope>
    <source>
        <strain evidence="1 2">P36</strain>
    </source>
</reference>
<organism evidence="1 2">
    <name type="scientific">Phaeobacter piscinae</name>
    <dbReference type="NCBI Taxonomy" id="1580596"/>
    <lineage>
        <taxon>Bacteria</taxon>
        <taxon>Pseudomonadati</taxon>
        <taxon>Pseudomonadota</taxon>
        <taxon>Alphaproteobacteria</taxon>
        <taxon>Rhodobacterales</taxon>
        <taxon>Roseobacteraceae</taxon>
        <taxon>Phaeobacter</taxon>
    </lineage>
</organism>
<keyword evidence="2" id="KW-1185">Reference proteome</keyword>
<dbReference type="RefSeq" id="WP_123580090.1">
    <property type="nucleotide sequence ID" value="NZ_CP010649.1"/>
</dbReference>
<dbReference type="InterPro" id="IPR054044">
    <property type="entry name" value="PFIN"/>
</dbReference>
<dbReference type="Proteomes" id="UP000218891">
    <property type="component" value="Plasmid pP36_f"/>
</dbReference>
<geneLocation type="plasmid" evidence="1 2">
    <name>pP36_f</name>
</geneLocation>
<keyword evidence="1" id="KW-0614">Plasmid</keyword>
<gene>
    <name evidence="1" type="ORF">PhaeoP36_04044</name>
</gene>
<sequence>MLKTWRDFISSKQADEDHVWDHVKPVLDAVREALPAYRELPLVNPSTCRPVVVEHSSARVVWEIPLSNNRTAFMRVDRTNFNNDDQFVVFVRASDFYALWRAVEYIKDRETPNRPPELRNIPRDRKWGWQAQCWAHGKSNPVPLANVSYHPDYGIGFNDGITRTLWLLHNKAPIFPVLVRGQESALGLHETVGDSAMPCENLEQLIVEFDHSRKGED</sequence>
<evidence type="ECO:0000313" key="1">
    <source>
        <dbReference type="EMBL" id="ATG38119.1"/>
    </source>
</evidence>
<accession>A0ABM6PL89</accession>
<reference evidence="1 2" key="4">
    <citation type="journal article" date="2018" name="Environ. Microbiol. Rep.">
        <title>Phylogenetic distribution of roseobacticides in the Roseobacter group and their effect on microalgae.</title>
        <authorList>
            <person name="Sonnenschein E.C."/>
            <person name="Phippen C.B."/>
            <person name="Bentzon-Tilia M."/>
            <person name="Rasmussen S.A."/>
            <person name="Nielsen K.F."/>
            <person name="Gram L."/>
        </authorList>
    </citation>
    <scope>NUCLEOTIDE SEQUENCE [LARGE SCALE GENOMIC DNA]</scope>
    <source>
        <strain evidence="1 2">P36</strain>
    </source>
</reference>
<reference evidence="1 2" key="3">
    <citation type="journal article" date="2017" name="Int. J. Syst. Evol. Microbiol.">
        <title>Adaptation of Surface-Associated Bacteria to the Open Ocean: A Genomically Distinct Subpopulation of Phaeobacter gallaeciensis Colonizes Pacific Mesozooplankton.</title>
        <authorList>
            <person name="Freese H.M."/>
            <person name="Methner A."/>
            <person name="Overmann J."/>
        </authorList>
    </citation>
    <scope>NUCLEOTIDE SEQUENCE [LARGE SCALE GENOMIC DNA]</scope>
    <source>
        <strain evidence="1 2">P36</strain>
    </source>
</reference>
<dbReference type="EMBL" id="CP010649">
    <property type="protein sequence ID" value="ATG38119.1"/>
    <property type="molecule type" value="Genomic_DNA"/>
</dbReference>
<name>A0ABM6PL89_9RHOB</name>